<dbReference type="AlphaFoldDB" id="A0A841FVX1"/>
<proteinExistence type="predicted"/>
<accession>A0A841FVX1</accession>
<comment type="caution">
    <text evidence="1">The sequence shown here is derived from an EMBL/GenBank/DDBJ whole genome shotgun (WGS) entry which is preliminary data.</text>
</comment>
<keyword evidence="2" id="KW-1185">Reference proteome</keyword>
<protein>
    <submittedName>
        <fullName evidence="1">Uncharacterized protein</fullName>
    </submittedName>
</protein>
<name>A0A841FVX1_9ACTN</name>
<evidence type="ECO:0000313" key="2">
    <source>
        <dbReference type="Proteomes" id="UP000548476"/>
    </source>
</evidence>
<evidence type="ECO:0000313" key="1">
    <source>
        <dbReference type="EMBL" id="MBB6037682.1"/>
    </source>
</evidence>
<sequence length="132" mass="14654">MQLVDFPCPWHGGLSSPMPRGPEGDILCVTQTGTQATFYARRAQGEDLALGRDLSGQLREVVAQVLRTPPDEVPLEVPEHYRTWLIENDPDPMNAWLDQRLADIVLNRGNDTIARVNQLLAHKQESAESGSP</sequence>
<dbReference type="EMBL" id="JACHGT010000013">
    <property type="protein sequence ID" value="MBB6037682.1"/>
    <property type="molecule type" value="Genomic_DNA"/>
</dbReference>
<dbReference type="RefSeq" id="WP_184790496.1">
    <property type="nucleotide sequence ID" value="NZ_BONT01000054.1"/>
</dbReference>
<reference evidence="1 2" key="1">
    <citation type="submission" date="2020-08" db="EMBL/GenBank/DDBJ databases">
        <title>Genomic Encyclopedia of Type Strains, Phase IV (KMG-IV): sequencing the most valuable type-strain genomes for metagenomic binning, comparative biology and taxonomic classification.</title>
        <authorList>
            <person name="Goeker M."/>
        </authorList>
    </citation>
    <scope>NUCLEOTIDE SEQUENCE [LARGE SCALE GENOMIC DNA]</scope>
    <source>
        <strain evidence="1 2">YIM 65646</strain>
    </source>
</reference>
<gene>
    <name evidence="1" type="ORF">HNR73_005560</name>
</gene>
<organism evidence="1 2">
    <name type="scientific">Phytomonospora endophytica</name>
    <dbReference type="NCBI Taxonomy" id="714109"/>
    <lineage>
        <taxon>Bacteria</taxon>
        <taxon>Bacillati</taxon>
        <taxon>Actinomycetota</taxon>
        <taxon>Actinomycetes</taxon>
        <taxon>Micromonosporales</taxon>
        <taxon>Micromonosporaceae</taxon>
        <taxon>Phytomonospora</taxon>
    </lineage>
</organism>
<dbReference type="Proteomes" id="UP000548476">
    <property type="component" value="Unassembled WGS sequence"/>
</dbReference>